<proteinExistence type="predicted"/>
<organism evidence="2 3">
    <name type="scientific">Botryotinia calthae</name>
    <dbReference type="NCBI Taxonomy" id="38488"/>
    <lineage>
        <taxon>Eukaryota</taxon>
        <taxon>Fungi</taxon>
        <taxon>Dikarya</taxon>
        <taxon>Ascomycota</taxon>
        <taxon>Pezizomycotina</taxon>
        <taxon>Leotiomycetes</taxon>
        <taxon>Helotiales</taxon>
        <taxon>Sclerotiniaceae</taxon>
        <taxon>Botryotinia</taxon>
    </lineage>
</organism>
<evidence type="ECO:0000313" key="2">
    <source>
        <dbReference type="EMBL" id="TEY61406.1"/>
    </source>
</evidence>
<evidence type="ECO:0008006" key="4">
    <source>
        <dbReference type="Google" id="ProtNLM"/>
    </source>
</evidence>
<reference evidence="2 3" key="1">
    <citation type="submission" date="2017-11" db="EMBL/GenBank/DDBJ databases">
        <title>Comparative genomics of Botrytis spp.</title>
        <authorList>
            <person name="Valero-Jimenez C.A."/>
            <person name="Tapia P."/>
            <person name="Veloso J."/>
            <person name="Silva-Moreno E."/>
            <person name="Staats M."/>
            <person name="Valdes J.H."/>
            <person name="Van Kan J.A.L."/>
        </authorList>
    </citation>
    <scope>NUCLEOTIDE SEQUENCE [LARGE SCALE GENOMIC DNA]</scope>
    <source>
        <strain evidence="2 3">MUCL2830</strain>
    </source>
</reference>
<dbReference type="AlphaFoldDB" id="A0A4Y8D1S7"/>
<evidence type="ECO:0000256" key="1">
    <source>
        <dbReference type="SAM" id="MobiDB-lite"/>
    </source>
</evidence>
<sequence>MGHCAMTYPEMNAPWVIGGDGQAGGLTRTSHDVHGFQDAKHDVLLAAIAWVENGTVPTDIITTKYANDTNPDGGVLRQRPLRAYPSKAA</sequence>
<dbReference type="EMBL" id="PHWZ01000169">
    <property type="protein sequence ID" value="TEY61406.1"/>
    <property type="molecule type" value="Genomic_DNA"/>
</dbReference>
<feature type="region of interest" description="Disordered" evidence="1">
    <location>
        <begin position="67"/>
        <end position="89"/>
    </location>
</feature>
<gene>
    <name evidence="2" type="ORF">BOTCAL_0169g00100</name>
</gene>
<accession>A0A4Y8D1S7</accession>
<evidence type="ECO:0000313" key="3">
    <source>
        <dbReference type="Proteomes" id="UP000297299"/>
    </source>
</evidence>
<dbReference type="Proteomes" id="UP000297299">
    <property type="component" value="Unassembled WGS sequence"/>
</dbReference>
<dbReference type="STRING" id="38488.A0A4Y8D1S7"/>
<name>A0A4Y8D1S7_9HELO</name>
<protein>
    <recommendedName>
        <fullName evidence="4">Carboxylic ester hydrolase</fullName>
    </recommendedName>
</protein>
<keyword evidence="3" id="KW-1185">Reference proteome</keyword>
<dbReference type="OrthoDB" id="3039123at2759"/>
<comment type="caution">
    <text evidence="2">The sequence shown here is derived from an EMBL/GenBank/DDBJ whole genome shotgun (WGS) entry which is preliminary data.</text>
</comment>